<gene>
    <name evidence="6" type="ORF">SAMN05421828_12421</name>
</gene>
<organism evidence="6 7">
    <name type="scientific">Acidiphilium rubrum</name>
    <dbReference type="NCBI Taxonomy" id="526"/>
    <lineage>
        <taxon>Bacteria</taxon>
        <taxon>Pseudomonadati</taxon>
        <taxon>Pseudomonadota</taxon>
        <taxon>Alphaproteobacteria</taxon>
        <taxon>Acetobacterales</taxon>
        <taxon>Acidocellaceae</taxon>
        <taxon>Acidiphilium</taxon>
    </lineage>
</organism>
<reference evidence="6 7" key="1">
    <citation type="submission" date="2017-01" db="EMBL/GenBank/DDBJ databases">
        <authorList>
            <person name="Varghese N."/>
            <person name="Submissions S."/>
        </authorList>
    </citation>
    <scope>NUCLEOTIDE SEQUENCE [LARGE SCALE GENOMIC DNA]</scope>
    <source>
        <strain evidence="6 7">ATCC 35905</strain>
    </source>
</reference>
<evidence type="ECO:0000256" key="5">
    <source>
        <dbReference type="SAM" id="Phobius"/>
    </source>
</evidence>
<keyword evidence="7" id="KW-1185">Reference proteome</keyword>
<feature type="transmembrane region" description="Helical" evidence="5">
    <location>
        <begin position="101"/>
        <end position="123"/>
    </location>
</feature>
<proteinExistence type="predicted"/>
<dbReference type="GO" id="GO:0016829">
    <property type="term" value="F:lyase activity"/>
    <property type="evidence" value="ECO:0007669"/>
    <property type="project" value="UniProtKB-KW"/>
</dbReference>
<dbReference type="Proteomes" id="UP000186308">
    <property type="component" value="Unassembled WGS sequence"/>
</dbReference>
<evidence type="ECO:0000256" key="4">
    <source>
        <dbReference type="ARBA" id="ARBA00023136"/>
    </source>
</evidence>
<dbReference type="Pfam" id="PF00146">
    <property type="entry name" value="NADHdh"/>
    <property type="match status" value="1"/>
</dbReference>
<evidence type="ECO:0000256" key="1">
    <source>
        <dbReference type="ARBA" id="ARBA00004141"/>
    </source>
</evidence>
<feature type="transmembrane region" description="Helical" evidence="5">
    <location>
        <begin position="12"/>
        <end position="31"/>
    </location>
</feature>
<accession>A0A8G2FHQ2</accession>
<dbReference type="PANTHER" id="PTHR43359:SF1">
    <property type="entry name" value="FORMATE HYDROGENLYASE SUBUNIT 4-RELATED"/>
    <property type="match status" value="1"/>
</dbReference>
<feature type="transmembrane region" description="Helical" evidence="5">
    <location>
        <begin position="174"/>
        <end position="192"/>
    </location>
</feature>
<feature type="transmembrane region" description="Helical" evidence="5">
    <location>
        <begin position="58"/>
        <end position="81"/>
    </location>
</feature>
<sequence>MGLITRLALQLAQMALMLALAPLLAGFVRVLKARLQRRSGPPLLQIYRDLAKLIGKDAIIATDASWIFSTAPYLMFAITWVSASLVPSFATDLLFSWSGDLIVIVALLGTARFCQMLAALDIGTAFGGLGASREAMFASLAEPAMLMIVFTVALVAGSSQLSAIATFMHEGTQGLRLSLALGLVALVIVALAETGRFPVDNPATHLELTMVHEAMVLEYSGRHLALIELAHALKLILYLSLIVCIFAPVAIAAPGAGPAALALGLFAYLVKLAAGGVLLALFETAIAKMRVFRVPNFIGAALMLGLLGTLLLFVSASL</sequence>
<dbReference type="InterPro" id="IPR052561">
    <property type="entry name" value="ComplexI_Subunit1"/>
</dbReference>
<evidence type="ECO:0000313" key="7">
    <source>
        <dbReference type="Proteomes" id="UP000186308"/>
    </source>
</evidence>
<dbReference type="RefSeq" id="WP_029312583.1">
    <property type="nucleotide sequence ID" value="NZ_FTNE01000024.1"/>
</dbReference>
<feature type="transmembrane region" description="Helical" evidence="5">
    <location>
        <begin position="259"/>
        <end position="282"/>
    </location>
</feature>
<keyword evidence="2 5" id="KW-0812">Transmembrane</keyword>
<dbReference type="OrthoDB" id="9778499at2"/>
<dbReference type="EMBL" id="FTNE01000024">
    <property type="protein sequence ID" value="SIR31546.1"/>
    <property type="molecule type" value="Genomic_DNA"/>
</dbReference>
<dbReference type="InterPro" id="IPR001694">
    <property type="entry name" value="NADH_UbQ_OxRdtase_su1/FPO"/>
</dbReference>
<dbReference type="AlphaFoldDB" id="A0A8G2FHQ2"/>
<comment type="subcellular location">
    <subcellularLocation>
        <location evidence="1">Membrane</location>
        <topology evidence="1">Multi-pass membrane protein</topology>
    </subcellularLocation>
</comment>
<evidence type="ECO:0000256" key="3">
    <source>
        <dbReference type="ARBA" id="ARBA00022989"/>
    </source>
</evidence>
<name>A0A8G2FHQ2_ACIRU</name>
<dbReference type="GO" id="GO:0005886">
    <property type="term" value="C:plasma membrane"/>
    <property type="evidence" value="ECO:0007669"/>
    <property type="project" value="TreeGrafter"/>
</dbReference>
<keyword evidence="3 5" id="KW-1133">Transmembrane helix</keyword>
<feature type="transmembrane region" description="Helical" evidence="5">
    <location>
        <begin position="144"/>
        <end position="168"/>
    </location>
</feature>
<dbReference type="PANTHER" id="PTHR43359">
    <property type="entry name" value="FORMATE HYDROGENLYASE SUBUNIT 4"/>
    <property type="match status" value="1"/>
</dbReference>
<feature type="transmembrane region" description="Helical" evidence="5">
    <location>
        <begin position="294"/>
        <end position="316"/>
    </location>
</feature>
<protein>
    <submittedName>
        <fullName evidence="6">Formate hydrogenlyase subunit 4</fullName>
    </submittedName>
</protein>
<keyword evidence="4 5" id="KW-0472">Membrane</keyword>
<keyword evidence="6" id="KW-0456">Lyase</keyword>
<comment type="caution">
    <text evidence="6">The sequence shown here is derived from an EMBL/GenBank/DDBJ whole genome shotgun (WGS) entry which is preliminary data.</text>
</comment>
<feature type="transmembrane region" description="Helical" evidence="5">
    <location>
        <begin position="235"/>
        <end position="253"/>
    </location>
</feature>
<evidence type="ECO:0000313" key="6">
    <source>
        <dbReference type="EMBL" id="SIR31546.1"/>
    </source>
</evidence>
<evidence type="ECO:0000256" key="2">
    <source>
        <dbReference type="ARBA" id="ARBA00022692"/>
    </source>
</evidence>